<sequence>MFILYLHRFSWDNQAPEKSAPVKQRAVHHKQLEKAGVGARTEKNLTRGLSGKHRCQFIHLSLRKFVHVKRHREVDGTEYRWLIFTE</sequence>
<organism evidence="1 2">
    <name type="scientific">Pseudidiomarina tainanensis</name>
    <dbReference type="NCBI Taxonomy" id="502365"/>
    <lineage>
        <taxon>Bacteria</taxon>
        <taxon>Pseudomonadati</taxon>
        <taxon>Pseudomonadota</taxon>
        <taxon>Gammaproteobacteria</taxon>
        <taxon>Alteromonadales</taxon>
        <taxon>Idiomarinaceae</taxon>
        <taxon>Pseudidiomarina</taxon>
    </lineage>
</organism>
<dbReference type="Proteomes" id="UP000293092">
    <property type="component" value="Unassembled WGS sequence"/>
</dbReference>
<comment type="caution">
    <text evidence="1">The sequence shown here is derived from an EMBL/GenBank/DDBJ whole genome shotgun (WGS) entry which is preliminary data.</text>
</comment>
<proteinExistence type="predicted"/>
<dbReference type="EMBL" id="PIQJ01000001">
    <property type="protein sequence ID" value="RZQ56751.1"/>
    <property type="molecule type" value="Genomic_DNA"/>
</dbReference>
<name>A0ACD2HJK5_9GAMM</name>
<gene>
    <name evidence="1" type="ORF">CWI82_05565</name>
</gene>
<evidence type="ECO:0000313" key="1">
    <source>
        <dbReference type="EMBL" id="RZQ56751.1"/>
    </source>
</evidence>
<evidence type="ECO:0000313" key="2">
    <source>
        <dbReference type="Proteomes" id="UP000293092"/>
    </source>
</evidence>
<protein>
    <submittedName>
        <fullName evidence="1">Uncharacterized protein</fullName>
    </submittedName>
</protein>
<reference evidence="1" key="1">
    <citation type="submission" date="2017-11" db="EMBL/GenBank/DDBJ databases">
        <title>Comparative genomic and phylogenomic analyses of the family Idiomarinaceae.</title>
        <authorList>
            <person name="Liu Y."/>
            <person name="Shao Z."/>
        </authorList>
    </citation>
    <scope>NUCLEOTIDE SEQUENCE</scope>
    <source>
        <strain evidence="1">PIN1</strain>
    </source>
</reference>
<accession>A0ACD2HJK5</accession>
<keyword evidence="2" id="KW-1185">Reference proteome</keyword>